<accession>C1N739</accession>
<feature type="compositionally biased region" description="Basic and acidic residues" evidence="1">
    <location>
        <begin position="792"/>
        <end position="806"/>
    </location>
</feature>
<feature type="compositionally biased region" description="Acidic residues" evidence="1">
    <location>
        <begin position="615"/>
        <end position="625"/>
    </location>
</feature>
<feature type="compositionally biased region" description="Low complexity" evidence="1">
    <location>
        <begin position="496"/>
        <end position="516"/>
    </location>
</feature>
<evidence type="ECO:0000256" key="1">
    <source>
        <dbReference type="SAM" id="MobiDB-lite"/>
    </source>
</evidence>
<feature type="region of interest" description="Disordered" evidence="1">
    <location>
        <begin position="192"/>
        <end position="308"/>
    </location>
</feature>
<organism evidence="3">
    <name type="scientific">Micromonas pusilla (strain CCMP1545)</name>
    <name type="common">Picoplanktonic green alga</name>
    <dbReference type="NCBI Taxonomy" id="564608"/>
    <lineage>
        <taxon>Eukaryota</taxon>
        <taxon>Viridiplantae</taxon>
        <taxon>Chlorophyta</taxon>
        <taxon>Mamiellophyceae</taxon>
        <taxon>Mamiellales</taxon>
        <taxon>Mamiellaceae</taxon>
        <taxon>Micromonas</taxon>
    </lineage>
</organism>
<feature type="compositionally biased region" description="Basic residues" evidence="1">
    <location>
        <begin position="387"/>
        <end position="405"/>
    </location>
</feature>
<keyword evidence="3" id="KW-1185">Reference proteome</keyword>
<feature type="region of interest" description="Disordered" evidence="1">
    <location>
        <begin position="701"/>
        <end position="727"/>
    </location>
</feature>
<feature type="compositionally biased region" description="Basic residues" evidence="1">
    <location>
        <begin position="416"/>
        <end position="447"/>
    </location>
</feature>
<feature type="compositionally biased region" description="Low complexity" evidence="1">
    <location>
        <begin position="326"/>
        <end position="337"/>
    </location>
</feature>
<dbReference type="KEGG" id="mpp:MICPUCDRAFT_43013"/>
<protein>
    <submittedName>
        <fullName evidence="2">Predicted protein</fullName>
    </submittedName>
</protein>
<feature type="compositionally biased region" description="Basic and acidic residues" evidence="1">
    <location>
        <begin position="704"/>
        <end position="716"/>
    </location>
</feature>
<reference evidence="2 3" key="1">
    <citation type="journal article" date="2009" name="Science">
        <title>Green evolution and dynamic adaptations revealed by genomes of the marine picoeukaryotes Micromonas.</title>
        <authorList>
            <person name="Worden A.Z."/>
            <person name="Lee J.H."/>
            <person name="Mock T."/>
            <person name="Rouze P."/>
            <person name="Simmons M.P."/>
            <person name="Aerts A.L."/>
            <person name="Allen A.E."/>
            <person name="Cuvelier M.L."/>
            <person name="Derelle E."/>
            <person name="Everett M.V."/>
            <person name="Foulon E."/>
            <person name="Grimwood J."/>
            <person name="Gundlach H."/>
            <person name="Henrissat B."/>
            <person name="Napoli C."/>
            <person name="McDonald S.M."/>
            <person name="Parker M.S."/>
            <person name="Rombauts S."/>
            <person name="Salamov A."/>
            <person name="Von Dassow P."/>
            <person name="Badger J.H."/>
            <person name="Coutinho P.M."/>
            <person name="Demir E."/>
            <person name="Dubchak I."/>
            <person name="Gentemann C."/>
            <person name="Eikrem W."/>
            <person name="Gready J.E."/>
            <person name="John U."/>
            <person name="Lanier W."/>
            <person name="Lindquist E.A."/>
            <person name="Lucas S."/>
            <person name="Mayer K.F."/>
            <person name="Moreau H."/>
            <person name="Not F."/>
            <person name="Otillar R."/>
            <person name="Panaud O."/>
            <person name="Pangilinan J."/>
            <person name="Paulsen I."/>
            <person name="Piegu B."/>
            <person name="Poliakov A."/>
            <person name="Robbens S."/>
            <person name="Schmutz J."/>
            <person name="Toulza E."/>
            <person name="Wyss T."/>
            <person name="Zelensky A."/>
            <person name="Zhou K."/>
            <person name="Armbrust E.V."/>
            <person name="Bhattacharya D."/>
            <person name="Goodenough U.W."/>
            <person name="Van de Peer Y."/>
            <person name="Grigoriev I.V."/>
        </authorList>
    </citation>
    <scope>NUCLEOTIDE SEQUENCE [LARGE SCALE GENOMIC DNA]</scope>
    <source>
        <strain evidence="2 3">CCMP1545</strain>
    </source>
</reference>
<feature type="region of interest" description="Disordered" evidence="1">
    <location>
        <begin position="747"/>
        <end position="811"/>
    </location>
</feature>
<sequence>MSSFCSCDGYAPLVFQNSCMIALCSSLCILHPKPGTDFVCCGAPTGAGAGAAAAAVAAAAAGASFFCFFGGGVLGSSVSHNRVIGFNLESKSKSLRCFLFIFTSASASNPNFAAIITGVSSSFEKYRSPSAVFVATPIATPYPATRFFSSYVSPAASRPLMRFDFGFGFGSVGRSRVGGGGAIESSIAADIFHHRVSPPPPPPPRGYRRSSREVHSTSNVPSKRSASSVLGESPASSSSSPPPSTRAASGAASRTAVSSSRGVVGRSDEGASSSRTNWSLSSSLLAPTPSSSRSPSSPSRVGASASATARCDCVDAGSSCVGMIAESSSESDPPSGSMTAARVPRASETDMWGKTCGRAHRDRDRARAGLRPDYQTADTGREEAVRRGRRRAATRTRQRARRSFGRVRDGAASARARLRALTRPRRGAGRRHRDGGRTRERRRRRISALRGPGGNLKAASDGMGEEETPPAAEPEATEPAAEPAPEAEPAAEDAAPETPAPAADADAAAGADADAGAGAGAGAGDDADAASAAPPTAPDSPAPVTTGDGTPAEVGTPADAATTDADTPADGATPADGSPSKDANTDADDESDGDGDGDEEGSPAKDSEGGGVGDGDGDDDDGGDADGERANGADGGRDADGTQSDDSDAELADFYRRDGAAAHDIEGFNDDFVAQGQSDSDEDEYAAEMVKLAKETEVALASLESEKKGGQGKKDDGPDEGELLEEEIRRVQDEVFKLDRVNSELEKKAAQVVKRAPGAAGSGASASASGGASDAGSDAGPGKKKPAGAKPAGDDPRSDQKTEQRYHAALTRWESSRDELNRVEAHYDDAIARAEAYLEARETRARDVRDAFAAFKLEARSSSHWFPYDRVGAARADP</sequence>
<feature type="compositionally biased region" description="Low complexity" evidence="1">
    <location>
        <begin position="756"/>
        <end position="780"/>
    </location>
</feature>
<feature type="region of interest" description="Disordered" evidence="1">
    <location>
        <begin position="325"/>
        <end position="686"/>
    </location>
</feature>
<evidence type="ECO:0000313" key="2">
    <source>
        <dbReference type="EMBL" id="EEH52208.1"/>
    </source>
</evidence>
<gene>
    <name evidence="2" type="ORF">MICPUCDRAFT_43013</name>
</gene>
<name>C1N739_MICPC</name>
<feature type="compositionally biased region" description="Low complexity" evidence="1">
    <location>
        <begin position="555"/>
        <end position="577"/>
    </location>
</feature>
<dbReference type="AlphaFoldDB" id="C1N739"/>
<dbReference type="EMBL" id="GG663749">
    <property type="protein sequence ID" value="EEH52208.1"/>
    <property type="molecule type" value="Genomic_DNA"/>
</dbReference>
<evidence type="ECO:0000313" key="3">
    <source>
        <dbReference type="Proteomes" id="UP000001876"/>
    </source>
</evidence>
<feature type="compositionally biased region" description="Low complexity" evidence="1">
    <location>
        <begin position="225"/>
        <end position="265"/>
    </location>
</feature>
<dbReference type="STRING" id="564608.C1N739"/>
<dbReference type="RefSeq" id="XP_003063835.1">
    <property type="nucleotide sequence ID" value="XM_003063789.1"/>
</dbReference>
<dbReference type="GeneID" id="9689276"/>
<proteinExistence type="predicted"/>
<dbReference type="Proteomes" id="UP000001876">
    <property type="component" value="Unassembled WGS sequence"/>
</dbReference>
<feature type="compositionally biased region" description="Basic and acidic residues" evidence="1">
    <location>
        <begin position="626"/>
        <end position="640"/>
    </location>
</feature>
<feature type="compositionally biased region" description="Acidic residues" evidence="1">
    <location>
        <begin position="585"/>
        <end position="601"/>
    </location>
</feature>
<feature type="compositionally biased region" description="Low complexity" evidence="1">
    <location>
        <begin position="469"/>
        <end position="488"/>
    </location>
</feature>
<feature type="compositionally biased region" description="Low complexity" evidence="1">
    <location>
        <begin position="272"/>
        <end position="307"/>
    </location>
</feature>
<feature type="compositionally biased region" description="Basic and acidic residues" evidence="1">
    <location>
        <begin position="653"/>
        <end position="666"/>
    </location>
</feature>